<evidence type="ECO:0000256" key="2">
    <source>
        <dbReference type="ARBA" id="ARBA00023125"/>
    </source>
</evidence>
<dbReference type="RefSeq" id="WP_344243682.1">
    <property type="nucleotide sequence ID" value="NZ_BAAAHH010000025.1"/>
</dbReference>
<proteinExistence type="predicted"/>
<keyword evidence="2" id="KW-0238">DNA-binding</keyword>
<evidence type="ECO:0000313" key="5">
    <source>
        <dbReference type="EMBL" id="GAA0961053.1"/>
    </source>
</evidence>
<dbReference type="PANTHER" id="PTHR44688">
    <property type="entry name" value="DNA-BINDING TRANSCRIPTIONAL ACTIVATOR DEVR_DOSR"/>
    <property type="match status" value="1"/>
</dbReference>
<comment type="caution">
    <text evidence="5">The sequence shown here is derived from an EMBL/GenBank/DDBJ whole genome shotgun (WGS) entry which is preliminary data.</text>
</comment>
<evidence type="ECO:0000259" key="4">
    <source>
        <dbReference type="PROSITE" id="PS50043"/>
    </source>
</evidence>
<sequence>MAAWRMDVSSSLTWRAPAAEALFSLGEGERAAALLAEGTDRKGPDALSAAERRVVRLVRRGLGNREIAEELFVTASTVEQHLTRAYRKLGVRGRAELAAVPETTAH</sequence>
<name>A0ABP4C565_9ACTN</name>
<reference evidence="6" key="1">
    <citation type="journal article" date="2019" name="Int. J. Syst. Evol. Microbiol.">
        <title>The Global Catalogue of Microorganisms (GCM) 10K type strain sequencing project: providing services to taxonomists for standard genome sequencing and annotation.</title>
        <authorList>
            <consortium name="The Broad Institute Genomics Platform"/>
            <consortium name="The Broad Institute Genome Sequencing Center for Infectious Disease"/>
            <person name="Wu L."/>
            <person name="Ma J."/>
        </authorList>
    </citation>
    <scope>NUCLEOTIDE SEQUENCE [LARGE SCALE GENOMIC DNA]</scope>
    <source>
        <strain evidence="6">JCM 10696</strain>
    </source>
</reference>
<gene>
    <name evidence="5" type="ORF">GCM10009550_53070</name>
</gene>
<dbReference type="PROSITE" id="PS00622">
    <property type="entry name" value="HTH_LUXR_1"/>
    <property type="match status" value="1"/>
</dbReference>
<evidence type="ECO:0000256" key="3">
    <source>
        <dbReference type="ARBA" id="ARBA00023163"/>
    </source>
</evidence>
<feature type="domain" description="HTH luxR-type" evidence="4">
    <location>
        <begin position="40"/>
        <end position="105"/>
    </location>
</feature>
<protein>
    <recommendedName>
        <fullName evidence="4">HTH luxR-type domain-containing protein</fullName>
    </recommendedName>
</protein>
<dbReference type="Proteomes" id="UP001500665">
    <property type="component" value="Unassembled WGS sequence"/>
</dbReference>
<keyword evidence="1" id="KW-0805">Transcription regulation</keyword>
<organism evidence="5 6">
    <name type="scientific">Actinocorallia libanotica</name>
    <dbReference type="NCBI Taxonomy" id="46162"/>
    <lineage>
        <taxon>Bacteria</taxon>
        <taxon>Bacillati</taxon>
        <taxon>Actinomycetota</taxon>
        <taxon>Actinomycetes</taxon>
        <taxon>Streptosporangiales</taxon>
        <taxon>Thermomonosporaceae</taxon>
        <taxon>Actinocorallia</taxon>
    </lineage>
</organism>
<dbReference type="Pfam" id="PF00196">
    <property type="entry name" value="GerE"/>
    <property type="match status" value="1"/>
</dbReference>
<dbReference type="SMART" id="SM00421">
    <property type="entry name" value="HTH_LUXR"/>
    <property type="match status" value="1"/>
</dbReference>
<dbReference type="SUPFAM" id="SSF46894">
    <property type="entry name" value="C-terminal effector domain of the bipartite response regulators"/>
    <property type="match status" value="1"/>
</dbReference>
<dbReference type="InterPro" id="IPR036388">
    <property type="entry name" value="WH-like_DNA-bd_sf"/>
</dbReference>
<evidence type="ECO:0000313" key="6">
    <source>
        <dbReference type="Proteomes" id="UP001500665"/>
    </source>
</evidence>
<keyword evidence="3" id="KW-0804">Transcription</keyword>
<dbReference type="InterPro" id="IPR000792">
    <property type="entry name" value="Tscrpt_reg_LuxR_C"/>
</dbReference>
<dbReference type="EMBL" id="BAAAHH010000025">
    <property type="protein sequence ID" value="GAA0961053.1"/>
    <property type="molecule type" value="Genomic_DNA"/>
</dbReference>
<dbReference type="PROSITE" id="PS50043">
    <property type="entry name" value="HTH_LUXR_2"/>
    <property type="match status" value="1"/>
</dbReference>
<evidence type="ECO:0000256" key="1">
    <source>
        <dbReference type="ARBA" id="ARBA00023015"/>
    </source>
</evidence>
<keyword evidence="6" id="KW-1185">Reference proteome</keyword>
<accession>A0ABP4C565</accession>
<dbReference type="InterPro" id="IPR016032">
    <property type="entry name" value="Sig_transdc_resp-reg_C-effctor"/>
</dbReference>
<dbReference type="PANTHER" id="PTHR44688:SF16">
    <property type="entry name" value="DNA-BINDING TRANSCRIPTIONAL ACTIVATOR DEVR_DOSR"/>
    <property type="match status" value="1"/>
</dbReference>
<dbReference type="Gene3D" id="1.10.10.10">
    <property type="entry name" value="Winged helix-like DNA-binding domain superfamily/Winged helix DNA-binding domain"/>
    <property type="match status" value="1"/>
</dbReference>
<dbReference type="PRINTS" id="PR00038">
    <property type="entry name" value="HTHLUXR"/>
</dbReference>